<feature type="region of interest" description="Disordered" evidence="1">
    <location>
        <begin position="14"/>
        <end position="38"/>
    </location>
</feature>
<gene>
    <name evidence="2" type="ORF">NJ959_10145</name>
</gene>
<dbReference type="EMBL" id="JAMZMM010000077">
    <property type="protein sequence ID" value="MCP2728825.1"/>
    <property type="molecule type" value="Genomic_DNA"/>
</dbReference>
<feature type="compositionally biased region" description="Basic and acidic residues" evidence="1">
    <location>
        <begin position="18"/>
        <end position="29"/>
    </location>
</feature>
<dbReference type="AlphaFoldDB" id="A0AAE3GQG3"/>
<organism evidence="2 3">
    <name type="scientific">Limnofasciculus baicalensis BBK-W-15</name>
    <dbReference type="NCBI Taxonomy" id="2699891"/>
    <lineage>
        <taxon>Bacteria</taxon>
        <taxon>Bacillati</taxon>
        <taxon>Cyanobacteriota</taxon>
        <taxon>Cyanophyceae</taxon>
        <taxon>Coleofasciculales</taxon>
        <taxon>Coleofasciculaceae</taxon>
        <taxon>Limnofasciculus</taxon>
        <taxon>Limnofasciculus baicalensis</taxon>
    </lineage>
</organism>
<proteinExistence type="predicted"/>
<protein>
    <submittedName>
        <fullName evidence="2">Uncharacterized protein</fullName>
    </submittedName>
</protein>
<evidence type="ECO:0000313" key="3">
    <source>
        <dbReference type="Proteomes" id="UP001204953"/>
    </source>
</evidence>
<comment type="caution">
    <text evidence="2">The sequence shown here is derived from an EMBL/GenBank/DDBJ whole genome shotgun (WGS) entry which is preliminary data.</text>
</comment>
<accession>A0AAE3GQG3</accession>
<dbReference type="Proteomes" id="UP001204953">
    <property type="component" value="Unassembled WGS sequence"/>
</dbReference>
<feature type="non-terminal residue" evidence="2">
    <location>
        <position position="1"/>
    </location>
</feature>
<evidence type="ECO:0000313" key="2">
    <source>
        <dbReference type="EMBL" id="MCP2728825.1"/>
    </source>
</evidence>
<evidence type="ECO:0000256" key="1">
    <source>
        <dbReference type="SAM" id="MobiDB-lite"/>
    </source>
</evidence>
<dbReference type="RefSeq" id="WP_254011617.1">
    <property type="nucleotide sequence ID" value="NZ_JAMZMM010000077.1"/>
</dbReference>
<reference evidence="2" key="1">
    <citation type="submission" date="2022-06" db="EMBL/GenBank/DDBJ databases">
        <title>New cyanobacteria of genus Symplocastrum in benthos of Lake Baikal.</title>
        <authorList>
            <person name="Sorokovikova E."/>
            <person name="Tikhonova I."/>
            <person name="Krasnopeev A."/>
            <person name="Evseev P."/>
            <person name="Gladkikh A."/>
            <person name="Belykh O."/>
        </authorList>
    </citation>
    <scope>NUCLEOTIDE SEQUENCE</scope>
    <source>
        <strain evidence="2">BBK-W-15</strain>
    </source>
</reference>
<name>A0AAE3GQG3_9CYAN</name>
<sequence>FSLGRGLANLYFIASADRPPDRPPDHPPDRPTNPIQRGGLSVLGAGLIVKSEQTNYEDAVNLGDRPIDPLQTKTETFAESGIQETEGVDRRLIRP</sequence>
<keyword evidence="3" id="KW-1185">Reference proteome</keyword>